<accession>A0A6P2R2U8</accession>
<evidence type="ECO:0000313" key="2">
    <source>
        <dbReference type="Proteomes" id="UP000494162"/>
    </source>
</evidence>
<name>A0A6P2R2U8_9BURK</name>
<dbReference type="EMBL" id="CABVPP010000076">
    <property type="protein sequence ID" value="VWC26051.1"/>
    <property type="molecule type" value="Genomic_DNA"/>
</dbReference>
<dbReference type="AlphaFoldDB" id="A0A6P2R2U8"/>
<dbReference type="Proteomes" id="UP000494162">
    <property type="component" value="Unassembled WGS sequence"/>
</dbReference>
<reference evidence="1 2" key="1">
    <citation type="submission" date="2019-09" db="EMBL/GenBank/DDBJ databases">
        <authorList>
            <person name="Depoorter E."/>
        </authorList>
    </citation>
    <scope>NUCLEOTIDE SEQUENCE [LARGE SCALE GENOMIC DNA]</scope>
    <source>
        <strain evidence="1">LMG 26883</strain>
    </source>
</reference>
<proteinExistence type="predicted"/>
<evidence type="ECO:0000313" key="1">
    <source>
        <dbReference type="EMBL" id="VWC26051.1"/>
    </source>
</evidence>
<sequence>MDVLMVRRGPRWGRTVVAVIALMRLHNADRRKERESQAVRRAYCDPKQFRRRR</sequence>
<gene>
    <name evidence="1" type="ORF">BPS26883_06134</name>
</gene>
<protein>
    <submittedName>
        <fullName evidence="1">Uncharacterized protein</fullName>
    </submittedName>
</protein>
<organism evidence="1 2">
    <name type="scientific">Burkholderia pseudomultivorans</name>
    <dbReference type="NCBI Taxonomy" id="1207504"/>
    <lineage>
        <taxon>Bacteria</taxon>
        <taxon>Pseudomonadati</taxon>
        <taxon>Pseudomonadota</taxon>
        <taxon>Betaproteobacteria</taxon>
        <taxon>Burkholderiales</taxon>
        <taxon>Burkholderiaceae</taxon>
        <taxon>Burkholderia</taxon>
        <taxon>Burkholderia cepacia complex</taxon>
    </lineage>
</organism>